<evidence type="ECO:0000313" key="1">
    <source>
        <dbReference type="EMBL" id="VEN42676.1"/>
    </source>
</evidence>
<sequence>MLETAVPKSCAIRGPCKLHIAGDLCQDLLTKTTIRERVRKSALRLVLSDLFCYIYFRTEVRHLS</sequence>
<reference evidence="1 2" key="1">
    <citation type="submission" date="2019-01" db="EMBL/GenBank/DDBJ databases">
        <authorList>
            <person name="Sayadi A."/>
        </authorList>
    </citation>
    <scope>NUCLEOTIDE SEQUENCE [LARGE SCALE GENOMIC DNA]</scope>
</reference>
<accession>A0A653C421</accession>
<dbReference type="EMBL" id="CAACVG010006939">
    <property type="protein sequence ID" value="VEN42676.1"/>
    <property type="molecule type" value="Genomic_DNA"/>
</dbReference>
<protein>
    <submittedName>
        <fullName evidence="1">Uncharacterized protein</fullName>
    </submittedName>
</protein>
<gene>
    <name evidence="1" type="ORF">CALMAC_LOCUS6073</name>
</gene>
<organism evidence="1 2">
    <name type="scientific">Callosobruchus maculatus</name>
    <name type="common">Southern cowpea weevil</name>
    <name type="synonym">Pulse bruchid</name>
    <dbReference type="NCBI Taxonomy" id="64391"/>
    <lineage>
        <taxon>Eukaryota</taxon>
        <taxon>Metazoa</taxon>
        <taxon>Ecdysozoa</taxon>
        <taxon>Arthropoda</taxon>
        <taxon>Hexapoda</taxon>
        <taxon>Insecta</taxon>
        <taxon>Pterygota</taxon>
        <taxon>Neoptera</taxon>
        <taxon>Endopterygota</taxon>
        <taxon>Coleoptera</taxon>
        <taxon>Polyphaga</taxon>
        <taxon>Cucujiformia</taxon>
        <taxon>Chrysomeloidea</taxon>
        <taxon>Chrysomelidae</taxon>
        <taxon>Bruchinae</taxon>
        <taxon>Bruchini</taxon>
        <taxon>Callosobruchus</taxon>
    </lineage>
</organism>
<dbReference type="AlphaFoldDB" id="A0A653C421"/>
<evidence type="ECO:0000313" key="2">
    <source>
        <dbReference type="Proteomes" id="UP000410492"/>
    </source>
</evidence>
<proteinExistence type="predicted"/>
<name>A0A653C421_CALMS</name>
<keyword evidence="2" id="KW-1185">Reference proteome</keyword>
<dbReference type="Proteomes" id="UP000410492">
    <property type="component" value="Unassembled WGS sequence"/>
</dbReference>